<comment type="caution">
    <text evidence="1">The sequence shown here is derived from an EMBL/GenBank/DDBJ whole genome shotgun (WGS) entry which is preliminary data.</text>
</comment>
<organism evidence="1 2">
    <name type="scientific">Streptomyces ipomoeae 91-03</name>
    <dbReference type="NCBI Taxonomy" id="698759"/>
    <lineage>
        <taxon>Bacteria</taxon>
        <taxon>Bacillati</taxon>
        <taxon>Actinomycetota</taxon>
        <taxon>Actinomycetes</taxon>
        <taxon>Kitasatosporales</taxon>
        <taxon>Streptomycetaceae</taxon>
        <taxon>Streptomyces</taxon>
    </lineage>
</organism>
<dbReference type="RefSeq" id="WP_009324703.1">
    <property type="nucleotide sequence ID" value="NZ_AEJC01000414.1"/>
</dbReference>
<sequence length="950" mass="104865">MDYNLSGLSTREFEHVSQALAQEILGPGVSAFGDGKDGGREATFEGRVPYPSELEAWDGYGVVQAKFRQRTDQQPQDAVSWLKGQVKEEFEAWLSPTSKRERLPEYLIFTTNVILTPVPGGGGIAQIEQFVSTYAARLGLKGWAVWHHDQLCRYLDRYDSIRRTYAGAITSGDVLAHLLDAVSAGHKPRSDALTDAARASQHRREARLSLVPEERADAVLDWADKSSLPVVTVPVGTLAVLVAPMGAGKSEEAESWLREGLREAAGDPDVVIPVWVDAGKVVPDLLDAITRAGGEPASGLGRIVIDDLDRISPEQVAHLLYEARLLLAAHPTARILATCRPGIELGRAVVHEVAPWSVRRGAELLDLVIGDDARMLFEEREVQDLLTSPLQALSVASRLLAGEDARVSSLELLAGLAASVIKGRRKGSPTSQTWDRLARLAVHILNAGGPVPAQHFGHEAEVWELTDTGLVVQEAAGLRFALPVFEQHFGAQALRKGSVLLEEIVTADAFPRWRYAIAFAVSASAPDEAENLMLRLARANPAAASWTFDEIARGKEQHHGMREAEDRARITIARMVRGDHDELRTAETAGTWLREALEALVEGFGPLSGSLVEMRDGRLPRWGVWAKEGWVAISPSRYSSEPPAVTPLASHPSNREDPEWRWWSQHLFPGDPLGRWGWARGRIREPLERVVRRGALLVPPDSPLAHERLWHLAQRLRQGNVPRDGVSVPEVRRRVEAMMERVRISARYTHQVAGYTYDSADIRWLHSQLAGVTDEVLRRPYGEPDQEIPRRGRMWQGYSPLLTLRITRQILRDALIGYRQLVELNFPSLASALGLYSALPVSAEGMVVMPEDDTDGSHSGLIHTLRPKAAGRRNDPPEVDLDLWTEPGCGPTSPFPGGPVGSKTNFHRPYYVDREPSTGSSRPATELAYEWLVRDLKAVGWLGVHVQLSL</sequence>
<dbReference type="PATRIC" id="fig|698759.3.peg.5621"/>
<name>L1KTG2_9ACTN</name>
<dbReference type="EMBL" id="AEJC01000414">
    <property type="protein sequence ID" value="EKX63745.1"/>
    <property type="molecule type" value="Genomic_DNA"/>
</dbReference>
<reference evidence="1 2" key="1">
    <citation type="submission" date="2012-11" db="EMBL/GenBank/DDBJ databases">
        <authorList>
            <person name="Huguet-Tapia J.C."/>
            <person name="Durkin A.S."/>
            <person name="Pettis G.S."/>
            <person name="Badger J.H."/>
        </authorList>
    </citation>
    <scope>NUCLEOTIDE SEQUENCE [LARGE SCALE GENOMIC DNA]</scope>
    <source>
        <strain evidence="1 2">91-03</strain>
    </source>
</reference>
<dbReference type="AlphaFoldDB" id="L1KTG2"/>
<evidence type="ECO:0000313" key="2">
    <source>
        <dbReference type="Proteomes" id="UP000010411"/>
    </source>
</evidence>
<keyword evidence="2" id="KW-1185">Reference proteome</keyword>
<gene>
    <name evidence="1" type="ORF">STRIP9103_07741</name>
</gene>
<protein>
    <submittedName>
        <fullName evidence="1">Uncharacterized protein</fullName>
    </submittedName>
</protein>
<evidence type="ECO:0000313" key="1">
    <source>
        <dbReference type="EMBL" id="EKX63745.1"/>
    </source>
</evidence>
<accession>L1KTG2</accession>
<dbReference type="Proteomes" id="UP000010411">
    <property type="component" value="Unassembled WGS sequence"/>
</dbReference>
<proteinExistence type="predicted"/>